<dbReference type="PRINTS" id="PR00411">
    <property type="entry name" value="PNDRDTASEI"/>
</dbReference>
<evidence type="ECO:0000256" key="5">
    <source>
        <dbReference type="ARBA" id="ARBA00010429"/>
    </source>
</evidence>
<comment type="pathway">
    <text evidence="4">Nitrogen metabolism; nitrate reduction (assimilation).</text>
</comment>
<dbReference type="Gene3D" id="3.30.390.30">
    <property type="match status" value="1"/>
</dbReference>
<keyword evidence="7" id="KW-0285">Flavoprotein</keyword>
<evidence type="ECO:0000256" key="10">
    <source>
        <dbReference type="ARBA" id="ARBA00023002"/>
    </source>
</evidence>
<evidence type="ECO:0000256" key="7">
    <source>
        <dbReference type="ARBA" id="ARBA00022630"/>
    </source>
</evidence>
<dbReference type="Gene3D" id="1.10.10.1100">
    <property type="entry name" value="BFD-like [2Fe-2S]-binding domain"/>
    <property type="match status" value="1"/>
</dbReference>
<gene>
    <name evidence="16" type="ORF">RMN56_15540</name>
</gene>
<dbReference type="PANTHER" id="PTHR43809">
    <property type="entry name" value="NITRITE REDUCTASE (NADH) LARGE SUBUNIT"/>
    <property type="match status" value="1"/>
</dbReference>
<evidence type="ECO:0000256" key="6">
    <source>
        <dbReference type="ARBA" id="ARBA00022617"/>
    </source>
</evidence>
<evidence type="ECO:0000256" key="1">
    <source>
        <dbReference type="ARBA" id="ARBA00001929"/>
    </source>
</evidence>
<evidence type="ECO:0000256" key="2">
    <source>
        <dbReference type="ARBA" id="ARBA00001966"/>
    </source>
</evidence>
<protein>
    <submittedName>
        <fullName evidence="16">FAD-dependent oxidoreductase</fullName>
    </submittedName>
</protein>
<proteinExistence type="inferred from homology"/>
<keyword evidence="6" id="KW-0349">Heme</keyword>
<dbReference type="InterPro" id="IPR041575">
    <property type="entry name" value="Rubredoxin_C"/>
</dbReference>
<evidence type="ECO:0000256" key="4">
    <source>
        <dbReference type="ARBA" id="ARBA00005096"/>
    </source>
</evidence>
<evidence type="ECO:0000256" key="11">
    <source>
        <dbReference type="ARBA" id="ARBA00023004"/>
    </source>
</evidence>
<dbReference type="InterPro" id="IPR052034">
    <property type="entry name" value="NasD-like"/>
</dbReference>
<dbReference type="Pfam" id="PF18267">
    <property type="entry name" value="Rubredoxin_C"/>
    <property type="match status" value="1"/>
</dbReference>
<dbReference type="Proteomes" id="UP001303001">
    <property type="component" value="Chromosome"/>
</dbReference>
<evidence type="ECO:0000256" key="9">
    <source>
        <dbReference type="ARBA" id="ARBA00022827"/>
    </source>
</evidence>
<dbReference type="PRINTS" id="PR00368">
    <property type="entry name" value="FADPNR"/>
</dbReference>
<evidence type="ECO:0000256" key="8">
    <source>
        <dbReference type="ARBA" id="ARBA00022723"/>
    </source>
</evidence>
<name>A0ABZ0A5H5_9ACTN</name>
<evidence type="ECO:0000259" key="13">
    <source>
        <dbReference type="Pfam" id="PF04324"/>
    </source>
</evidence>
<keyword evidence="11" id="KW-0408">Iron</keyword>
<reference evidence="16 17" key="1">
    <citation type="submission" date="2023-09" db="EMBL/GenBank/DDBJ databases">
        <title>Micromonospora halotolerans DSM 45598 genome sequence.</title>
        <authorList>
            <person name="Mo P."/>
        </authorList>
    </citation>
    <scope>NUCLEOTIDE SEQUENCE [LARGE SCALE GENOMIC DNA]</scope>
    <source>
        <strain evidence="16 17">DSM 45598</strain>
    </source>
</reference>
<dbReference type="Pfam" id="PF07992">
    <property type="entry name" value="Pyr_redox_2"/>
    <property type="match status" value="1"/>
</dbReference>
<comment type="cofactor">
    <cofactor evidence="1">
        <name>siroheme</name>
        <dbReference type="ChEBI" id="CHEBI:60052"/>
    </cofactor>
</comment>
<comment type="similarity">
    <text evidence="5">Belongs to the nitrite and sulfite reductase 4Fe-4S domain family.</text>
</comment>
<dbReference type="InterPro" id="IPR016156">
    <property type="entry name" value="FAD/NAD-linked_Rdtase_dimer_sf"/>
</dbReference>
<keyword evidence="9" id="KW-0274">FAD</keyword>
<keyword evidence="17" id="KW-1185">Reference proteome</keyword>
<evidence type="ECO:0000313" key="16">
    <source>
        <dbReference type="EMBL" id="WNM42663.1"/>
    </source>
</evidence>
<dbReference type="EMBL" id="CP134876">
    <property type="protein sequence ID" value="WNM42663.1"/>
    <property type="molecule type" value="Genomic_DNA"/>
</dbReference>
<evidence type="ECO:0000313" key="17">
    <source>
        <dbReference type="Proteomes" id="UP001303001"/>
    </source>
</evidence>
<feature type="domain" description="NADH-rubredoxin oxidoreductase C-terminal" evidence="15">
    <location>
        <begin position="315"/>
        <end position="373"/>
    </location>
</feature>
<dbReference type="PANTHER" id="PTHR43809:SF1">
    <property type="entry name" value="NITRITE REDUCTASE (NADH) LARGE SUBUNIT"/>
    <property type="match status" value="1"/>
</dbReference>
<dbReference type="InterPro" id="IPR036188">
    <property type="entry name" value="FAD/NAD-bd_sf"/>
</dbReference>
<feature type="domain" description="BFD-like [2Fe-2S]-binding" evidence="13">
    <location>
        <begin position="422"/>
        <end position="468"/>
    </location>
</feature>
<evidence type="ECO:0000259" key="14">
    <source>
        <dbReference type="Pfam" id="PF07992"/>
    </source>
</evidence>
<dbReference type="SUPFAM" id="SSF51905">
    <property type="entry name" value="FAD/NAD(P)-binding domain"/>
    <property type="match status" value="2"/>
</dbReference>
<evidence type="ECO:0000256" key="12">
    <source>
        <dbReference type="ARBA" id="ARBA00023014"/>
    </source>
</evidence>
<feature type="domain" description="FAD/NAD(P)-binding" evidence="14">
    <location>
        <begin position="4"/>
        <end position="283"/>
    </location>
</feature>
<evidence type="ECO:0000259" key="15">
    <source>
        <dbReference type="Pfam" id="PF18267"/>
    </source>
</evidence>
<dbReference type="InterPro" id="IPR041854">
    <property type="entry name" value="BFD-like_2Fe2S-bd_dom_sf"/>
</dbReference>
<sequence>MTERIVIVGYGMAGARLAAELHARGGDRKVTVLGAEPHRAYNRILLSTLLAGKIDEPDVELVEVAGQGADVRTGAAVTAVDRAAREVRTADGDRHGYDHLVLATGSRALVPPLPGLDPLPDRVVPFRTLDDCRRILAAARGARRALVLGGGLLGLEAARGLAARGLDVTVVHPVGHLMERQLDEPAGAVLAGTLAGLGVRTRLAVTATGVAADARGVRLDLADGDPLAADLLVLSCGVRPDTALAAAAGLVVDRGVVVDDRLRTSDRRISAIGDCAQHDGTLTGLVAPAWAQARVVADVLTGEDPLVRYRPRPVVTRLKAAGIDLAAMGDAAGAPDGGGPVEELTFADPARGTYARLRIRDERLTGAILLGDNPAVGTVVQLFDRGAPVPADRRSLLLGRAFGAAPAVPAASPALMPDAATVCQCNDVSKGALVACWRAGARTVADLSAATRAATGCGGCRDAVAGIVGWLAEVDPVAGQQEPSTGMDRVEVTG</sequence>
<comment type="cofactor">
    <cofactor evidence="3">
        <name>FAD</name>
        <dbReference type="ChEBI" id="CHEBI:57692"/>
    </cofactor>
</comment>
<dbReference type="RefSeq" id="WP_313724444.1">
    <property type="nucleotide sequence ID" value="NZ_CP134876.1"/>
</dbReference>
<dbReference type="Pfam" id="PF04324">
    <property type="entry name" value="Fer2_BFD"/>
    <property type="match status" value="1"/>
</dbReference>
<dbReference type="Gene3D" id="3.50.50.60">
    <property type="entry name" value="FAD/NAD(P)-binding domain"/>
    <property type="match status" value="2"/>
</dbReference>
<evidence type="ECO:0000256" key="3">
    <source>
        <dbReference type="ARBA" id="ARBA00001974"/>
    </source>
</evidence>
<dbReference type="InterPro" id="IPR023753">
    <property type="entry name" value="FAD/NAD-binding_dom"/>
</dbReference>
<keyword evidence="12" id="KW-0411">Iron-sulfur</keyword>
<organism evidence="16 17">
    <name type="scientific">Micromonospora halotolerans</name>
    <dbReference type="NCBI Taxonomy" id="709879"/>
    <lineage>
        <taxon>Bacteria</taxon>
        <taxon>Bacillati</taxon>
        <taxon>Actinomycetota</taxon>
        <taxon>Actinomycetes</taxon>
        <taxon>Micromonosporales</taxon>
        <taxon>Micromonosporaceae</taxon>
        <taxon>Micromonospora</taxon>
    </lineage>
</organism>
<comment type="cofactor">
    <cofactor evidence="2">
        <name>[4Fe-4S] cluster</name>
        <dbReference type="ChEBI" id="CHEBI:49883"/>
    </cofactor>
</comment>
<accession>A0ABZ0A5H5</accession>
<keyword evidence="8" id="KW-0479">Metal-binding</keyword>
<dbReference type="InterPro" id="IPR007419">
    <property type="entry name" value="BFD-like_2Fe2S-bd_dom"/>
</dbReference>
<keyword evidence="10" id="KW-0560">Oxidoreductase</keyword>